<accession>A0ABQ4CH19</accession>
<evidence type="ECO:0000313" key="5">
    <source>
        <dbReference type="Proteomes" id="UP000604117"/>
    </source>
</evidence>
<keyword evidence="1" id="KW-0808">Transferase</keyword>
<dbReference type="PANTHER" id="PTHR43877">
    <property type="entry name" value="AMINOALKYLPHOSPHONATE N-ACETYLTRANSFERASE-RELATED-RELATED"/>
    <property type="match status" value="1"/>
</dbReference>
<dbReference type="PROSITE" id="PS51186">
    <property type="entry name" value="GNAT"/>
    <property type="match status" value="1"/>
</dbReference>
<protein>
    <submittedName>
        <fullName evidence="4">GNAT family N-acetyltransferase</fullName>
    </submittedName>
</protein>
<evidence type="ECO:0000256" key="2">
    <source>
        <dbReference type="ARBA" id="ARBA00023315"/>
    </source>
</evidence>
<dbReference type="CDD" id="cd04301">
    <property type="entry name" value="NAT_SF"/>
    <property type="match status" value="1"/>
</dbReference>
<sequence length="174" mass="19420">MVLEVSIDRSTEPAFVAELTDLVNQVYADAEKGLWVPGTRRTDEAEVAAVLEAGEFAVARLDAALVGAVRVQRLPGGEGEFGMLVASPAHRGAGIGRELVRFAEAWARGRGARTMQLELLVPRDWTHPVKEFLREWYERLGYRAIRRDQFEQAHPTLAPRLATPCDFVVYHKPI</sequence>
<dbReference type="PANTHER" id="PTHR43877:SF2">
    <property type="entry name" value="AMINOALKYLPHOSPHONATE N-ACETYLTRANSFERASE-RELATED"/>
    <property type="match status" value="1"/>
</dbReference>
<dbReference type="Gene3D" id="3.40.630.30">
    <property type="match status" value="1"/>
</dbReference>
<dbReference type="EMBL" id="BONE01000001">
    <property type="protein sequence ID" value="GIF70573.1"/>
    <property type="molecule type" value="Genomic_DNA"/>
</dbReference>
<keyword evidence="2" id="KW-0012">Acyltransferase</keyword>
<name>A0ABQ4CH19_9ACTN</name>
<evidence type="ECO:0000259" key="3">
    <source>
        <dbReference type="PROSITE" id="PS51186"/>
    </source>
</evidence>
<dbReference type="RefSeq" id="WP_203710038.1">
    <property type="nucleotide sequence ID" value="NZ_BONE01000001.1"/>
</dbReference>
<evidence type="ECO:0000256" key="1">
    <source>
        <dbReference type="ARBA" id="ARBA00022679"/>
    </source>
</evidence>
<comment type="caution">
    <text evidence="4">The sequence shown here is derived from an EMBL/GenBank/DDBJ whole genome shotgun (WGS) entry which is preliminary data.</text>
</comment>
<feature type="domain" description="N-acetyltransferase" evidence="3">
    <location>
        <begin position="5"/>
        <end position="166"/>
    </location>
</feature>
<proteinExistence type="predicted"/>
<dbReference type="InterPro" id="IPR050832">
    <property type="entry name" value="Bact_Acetyltransf"/>
</dbReference>
<gene>
    <name evidence="4" type="ORF">Asi02nite_00910</name>
</gene>
<reference evidence="4 5" key="1">
    <citation type="submission" date="2021-01" db="EMBL/GenBank/DDBJ databases">
        <title>Whole genome shotgun sequence of Asanoa siamensis NBRC 107932.</title>
        <authorList>
            <person name="Komaki H."/>
            <person name="Tamura T."/>
        </authorList>
    </citation>
    <scope>NUCLEOTIDE SEQUENCE [LARGE SCALE GENOMIC DNA]</scope>
    <source>
        <strain evidence="4 5">NBRC 107932</strain>
    </source>
</reference>
<dbReference type="InterPro" id="IPR016181">
    <property type="entry name" value="Acyl_CoA_acyltransferase"/>
</dbReference>
<dbReference type="InterPro" id="IPR000182">
    <property type="entry name" value="GNAT_dom"/>
</dbReference>
<dbReference type="Proteomes" id="UP000604117">
    <property type="component" value="Unassembled WGS sequence"/>
</dbReference>
<evidence type="ECO:0000313" key="4">
    <source>
        <dbReference type="EMBL" id="GIF70573.1"/>
    </source>
</evidence>
<keyword evidence="5" id="KW-1185">Reference proteome</keyword>
<dbReference type="Pfam" id="PF00583">
    <property type="entry name" value="Acetyltransf_1"/>
    <property type="match status" value="1"/>
</dbReference>
<organism evidence="4 5">
    <name type="scientific">Asanoa siamensis</name>
    <dbReference type="NCBI Taxonomy" id="926357"/>
    <lineage>
        <taxon>Bacteria</taxon>
        <taxon>Bacillati</taxon>
        <taxon>Actinomycetota</taxon>
        <taxon>Actinomycetes</taxon>
        <taxon>Micromonosporales</taxon>
        <taxon>Micromonosporaceae</taxon>
        <taxon>Asanoa</taxon>
    </lineage>
</organism>
<dbReference type="SUPFAM" id="SSF55729">
    <property type="entry name" value="Acyl-CoA N-acyltransferases (Nat)"/>
    <property type="match status" value="1"/>
</dbReference>